<proteinExistence type="predicted"/>
<dbReference type="SUPFAM" id="SSF52540">
    <property type="entry name" value="P-loop containing nucleoside triphosphate hydrolases"/>
    <property type="match status" value="1"/>
</dbReference>
<sequence length="232" mass="26000">MMPTTGPFMPVGLAGRAGAGKDTCADVLTHTHGFARIAFADAVRVELAHSFGVDIRLFIERTHKETPTNELRVSRCNEPLFIDLARALGYSGDTSLSPRLAMRLWATEFRRSHFGDDYWVRQAHETYEQAIRHGWRRVVFTDLRHLVEAAYLHQLGGEIWRVRRSSTDSVPATHDSEREVELILPDREICNEGSLTDLAGAAHTTYLTAKVLRASHEHFLGAAESQPATQPN</sequence>
<dbReference type="InterPro" id="IPR048444">
    <property type="entry name" value="DNMK"/>
</dbReference>
<accession>A0A157RMD5</accession>
<dbReference type="Proteomes" id="UP000077037">
    <property type="component" value="Unassembled WGS sequence"/>
</dbReference>
<dbReference type="Gene3D" id="3.40.50.300">
    <property type="entry name" value="P-loop containing nucleotide triphosphate hydrolases"/>
    <property type="match status" value="1"/>
</dbReference>
<evidence type="ECO:0000313" key="1">
    <source>
        <dbReference type="EMBL" id="SAI59054.1"/>
    </source>
</evidence>
<dbReference type="Pfam" id="PF21448">
    <property type="entry name" value="DNMK"/>
    <property type="match status" value="1"/>
</dbReference>
<dbReference type="RefSeq" id="WP_066420965.1">
    <property type="nucleotide sequence ID" value="NZ_FKBS01000029.1"/>
</dbReference>
<dbReference type="EMBL" id="FKBS01000029">
    <property type="protein sequence ID" value="SAI59054.1"/>
    <property type="molecule type" value="Genomic_DNA"/>
</dbReference>
<dbReference type="OrthoDB" id="5401711at2"/>
<reference evidence="1 2" key="1">
    <citation type="submission" date="2016-03" db="EMBL/GenBank/DDBJ databases">
        <authorList>
            <consortium name="Pathogen Informatics"/>
        </authorList>
    </citation>
    <scope>NUCLEOTIDE SEQUENCE [LARGE SCALE GENOMIC DNA]</scope>
    <source>
        <strain evidence="1 2">NCTC13364</strain>
    </source>
</reference>
<protein>
    <recommendedName>
        <fullName evidence="3">Deoxynucleotide monophosphate kinase</fullName>
    </recommendedName>
</protein>
<organism evidence="1 2">
    <name type="scientific">Bordetella ansorpii</name>
    <dbReference type="NCBI Taxonomy" id="288768"/>
    <lineage>
        <taxon>Bacteria</taxon>
        <taxon>Pseudomonadati</taxon>
        <taxon>Pseudomonadota</taxon>
        <taxon>Betaproteobacteria</taxon>
        <taxon>Burkholderiales</taxon>
        <taxon>Alcaligenaceae</taxon>
        <taxon>Bordetella</taxon>
    </lineage>
</organism>
<evidence type="ECO:0008006" key="3">
    <source>
        <dbReference type="Google" id="ProtNLM"/>
    </source>
</evidence>
<dbReference type="InterPro" id="IPR027417">
    <property type="entry name" value="P-loop_NTPase"/>
</dbReference>
<name>A0A157RMD5_9BORD</name>
<evidence type="ECO:0000313" key="2">
    <source>
        <dbReference type="Proteomes" id="UP000077037"/>
    </source>
</evidence>
<dbReference type="AlphaFoldDB" id="A0A157RMD5"/>
<gene>
    <name evidence="1" type="ORF">SAMEA1982600_05212</name>
</gene>